<dbReference type="Proteomes" id="UP000221080">
    <property type="component" value="Chromosome 29"/>
</dbReference>
<keyword evidence="5" id="KW-1185">Reference proteome</keyword>
<evidence type="ECO:0000256" key="2">
    <source>
        <dbReference type="ARBA" id="ARBA00022679"/>
    </source>
</evidence>
<dbReference type="GO" id="GO:0008146">
    <property type="term" value="F:sulfotransferase activity"/>
    <property type="evidence" value="ECO:0007669"/>
    <property type="project" value="InterPro"/>
</dbReference>
<dbReference type="OrthoDB" id="205623at2759"/>
<reference evidence="6" key="2">
    <citation type="submission" date="2025-08" db="UniProtKB">
        <authorList>
            <consortium name="RefSeq"/>
        </authorList>
    </citation>
    <scope>IDENTIFICATION</scope>
    <source>
        <tissue evidence="6">Blood</tissue>
    </source>
</reference>
<dbReference type="STRING" id="7998.ENSIPUP00000009961"/>
<reference evidence="5" key="1">
    <citation type="journal article" date="2016" name="Nat. Commun.">
        <title>The channel catfish genome sequence provides insights into the evolution of scale formation in teleosts.</title>
        <authorList>
            <person name="Liu Z."/>
            <person name="Liu S."/>
            <person name="Yao J."/>
            <person name="Bao L."/>
            <person name="Zhang J."/>
            <person name="Li Y."/>
            <person name="Jiang C."/>
            <person name="Sun L."/>
            <person name="Wang R."/>
            <person name="Zhang Y."/>
            <person name="Zhou T."/>
            <person name="Zeng Q."/>
            <person name="Fu Q."/>
            <person name="Gao S."/>
            <person name="Li N."/>
            <person name="Koren S."/>
            <person name="Jiang Y."/>
            <person name="Zimin A."/>
            <person name="Xu P."/>
            <person name="Phillippy A.M."/>
            <person name="Geng X."/>
            <person name="Song L."/>
            <person name="Sun F."/>
            <person name="Li C."/>
            <person name="Wang X."/>
            <person name="Chen A."/>
            <person name="Jin Y."/>
            <person name="Yuan Z."/>
            <person name="Yang Y."/>
            <person name="Tan S."/>
            <person name="Peatman E."/>
            <person name="Lu J."/>
            <person name="Qin Z."/>
            <person name="Dunham R."/>
            <person name="Li Z."/>
            <person name="Sonstegard T."/>
            <person name="Feng J."/>
            <person name="Danzmann R.G."/>
            <person name="Schroeder S."/>
            <person name="Scheffler B."/>
            <person name="Duke M.V."/>
            <person name="Ballard L."/>
            <person name="Kucuktas H."/>
            <person name="Kaltenboeck L."/>
            <person name="Liu H."/>
            <person name="Armbruster J."/>
            <person name="Xie Y."/>
            <person name="Kirby M.L."/>
            <person name="Tian Y."/>
            <person name="Flanagan M.E."/>
            <person name="Mu W."/>
            <person name="Waldbieser G.C."/>
        </authorList>
    </citation>
    <scope>NUCLEOTIDE SEQUENCE [LARGE SCALE GENOMIC DNA]</scope>
    <source>
        <strain evidence="5">SDA103</strain>
    </source>
</reference>
<sequence length="301" mass="34612">MSMNSFPTKFQSKVEMAKSMMEEEKLYRYNGVLYPVIISPEENLRALETVEARSNDIMLVAYPKCGFNWMVAILRKIITAGTGEKVESKMPPLLEFFGPETLQLLHHVPSPRLLGTHMHPDKIPHSFYQKKTKMLVVFRNPKDTLVSFYHFSNKNPVLPTAETWDQFFVDFISGEVPWGSYFDHALAWEKRMYDSNIMIITFEELKHDLSGSVQKVAEFFGFKLTDAQIEMIAGESTFDAMKKGSKDSHGQMGNVFFRKGEVGDWRNHFSQAQSEQMNAAFEKHLGGTKLGARLNYDMYCK</sequence>
<dbReference type="Gene3D" id="3.40.50.300">
    <property type="entry name" value="P-loop containing nucleotide triphosphate hydrolases"/>
    <property type="match status" value="1"/>
</dbReference>
<dbReference type="SUPFAM" id="SSF52540">
    <property type="entry name" value="P-loop containing nucleoside triphosphate hydrolases"/>
    <property type="match status" value="1"/>
</dbReference>
<dbReference type="EC" id="2.8.2.-" evidence="3"/>
<evidence type="ECO:0000313" key="5">
    <source>
        <dbReference type="Proteomes" id="UP000221080"/>
    </source>
</evidence>
<proteinExistence type="inferred from homology"/>
<organism evidence="5 6">
    <name type="scientific">Ictalurus punctatus</name>
    <name type="common">Channel catfish</name>
    <name type="synonym">Silurus punctatus</name>
    <dbReference type="NCBI Taxonomy" id="7998"/>
    <lineage>
        <taxon>Eukaryota</taxon>
        <taxon>Metazoa</taxon>
        <taxon>Chordata</taxon>
        <taxon>Craniata</taxon>
        <taxon>Vertebrata</taxon>
        <taxon>Euteleostomi</taxon>
        <taxon>Actinopterygii</taxon>
        <taxon>Neopterygii</taxon>
        <taxon>Teleostei</taxon>
        <taxon>Ostariophysi</taxon>
        <taxon>Siluriformes</taxon>
        <taxon>Ictaluridae</taxon>
        <taxon>Ictalurus</taxon>
    </lineage>
</organism>
<accession>A0A2D0QFD6</accession>
<dbReference type="GeneID" id="108260570"/>
<comment type="similarity">
    <text evidence="1 3">Belongs to the sulfotransferase 1 family.</text>
</comment>
<protein>
    <recommendedName>
        <fullName evidence="3">Sulfotransferase</fullName>
        <ecNumber evidence="3">2.8.2.-</ecNumber>
    </recommendedName>
</protein>
<dbReference type="KEGG" id="ipu:108260570"/>
<name>A0A2D0QFD6_ICTPU</name>
<evidence type="ECO:0000256" key="3">
    <source>
        <dbReference type="RuleBase" id="RU361155"/>
    </source>
</evidence>
<dbReference type="OMA" id="DHALSWN"/>
<evidence type="ECO:0000256" key="1">
    <source>
        <dbReference type="ARBA" id="ARBA00005771"/>
    </source>
</evidence>
<evidence type="ECO:0000313" key="6">
    <source>
        <dbReference type="RefSeq" id="XP_017316446.1"/>
    </source>
</evidence>
<dbReference type="Pfam" id="PF00685">
    <property type="entry name" value="Sulfotransfer_1"/>
    <property type="match status" value="1"/>
</dbReference>
<feature type="domain" description="Sulfotransferase" evidence="4">
    <location>
        <begin position="55"/>
        <end position="288"/>
    </location>
</feature>
<dbReference type="AlphaFoldDB" id="A0A2D0QFD6"/>
<gene>
    <name evidence="6" type="primary">LOC108260570</name>
</gene>
<dbReference type="RefSeq" id="XP_017316446.1">
    <property type="nucleotide sequence ID" value="XM_017460957.3"/>
</dbReference>
<dbReference type="PANTHER" id="PTHR11783">
    <property type="entry name" value="SULFOTRANSFERASE SULT"/>
    <property type="match status" value="1"/>
</dbReference>
<evidence type="ECO:0000259" key="4">
    <source>
        <dbReference type="Pfam" id="PF00685"/>
    </source>
</evidence>
<dbReference type="InterPro" id="IPR027417">
    <property type="entry name" value="P-loop_NTPase"/>
</dbReference>
<keyword evidence="2 3" id="KW-0808">Transferase</keyword>
<dbReference type="InterPro" id="IPR000863">
    <property type="entry name" value="Sulfotransferase_dom"/>
</dbReference>